<keyword evidence="3" id="KW-1185">Reference proteome</keyword>
<feature type="signal peptide" evidence="1">
    <location>
        <begin position="1"/>
        <end position="24"/>
    </location>
</feature>
<comment type="caution">
    <text evidence="2">The sequence shown here is derived from an EMBL/GenBank/DDBJ whole genome shotgun (WGS) entry which is preliminary data.</text>
</comment>
<gene>
    <name evidence="2" type="ORF">E1267_34780</name>
</gene>
<sequence length="128" mass="13376">MGERKRIGLAVVGSLAVCAAMATAATPAAAGTAAASCYASSGNLYCDNAPAAIYAAPRYSRPNGNPERVVDRLLTTHSYFKCYVTGQQHGGGNNVWYHTYGDQTGAWGYVAAANVYTSVDPYPGVSRC</sequence>
<feature type="chain" id="PRO_5020750099" description="SH3 domain-containing protein" evidence="1">
    <location>
        <begin position="25"/>
        <end position="128"/>
    </location>
</feature>
<organism evidence="2 3">
    <name type="scientific">Nonomuraea longispora</name>
    <dbReference type="NCBI Taxonomy" id="1848320"/>
    <lineage>
        <taxon>Bacteria</taxon>
        <taxon>Bacillati</taxon>
        <taxon>Actinomycetota</taxon>
        <taxon>Actinomycetes</taxon>
        <taxon>Streptosporangiales</taxon>
        <taxon>Streptosporangiaceae</taxon>
        <taxon>Nonomuraea</taxon>
    </lineage>
</organism>
<proteinExistence type="predicted"/>
<dbReference type="OrthoDB" id="3479263at2"/>
<evidence type="ECO:0000256" key="1">
    <source>
        <dbReference type="SAM" id="SignalP"/>
    </source>
</evidence>
<dbReference type="EMBL" id="SMJZ01000189">
    <property type="protein sequence ID" value="TDC00418.1"/>
    <property type="molecule type" value="Genomic_DNA"/>
</dbReference>
<evidence type="ECO:0008006" key="4">
    <source>
        <dbReference type="Google" id="ProtNLM"/>
    </source>
</evidence>
<dbReference type="RefSeq" id="WP_132339038.1">
    <property type="nucleotide sequence ID" value="NZ_SMJZ01000189.1"/>
</dbReference>
<dbReference type="Proteomes" id="UP000295157">
    <property type="component" value="Unassembled WGS sequence"/>
</dbReference>
<evidence type="ECO:0000313" key="2">
    <source>
        <dbReference type="EMBL" id="TDC00418.1"/>
    </source>
</evidence>
<evidence type="ECO:0000313" key="3">
    <source>
        <dbReference type="Proteomes" id="UP000295157"/>
    </source>
</evidence>
<name>A0A4R4MW73_9ACTN</name>
<reference evidence="2 3" key="1">
    <citation type="submission" date="2019-02" db="EMBL/GenBank/DDBJ databases">
        <title>Draft genome sequences of novel Actinobacteria.</title>
        <authorList>
            <person name="Sahin N."/>
            <person name="Ay H."/>
            <person name="Saygin H."/>
        </authorList>
    </citation>
    <scope>NUCLEOTIDE SEQUENCE [LARGE SCALE GENOMIC DNA]</scope>
    <source>
        <strain evidence="2 3">KC201</strain>
    </source>
</reference>
<dbReference type="AlphaFoldDB" id="A0A4R4MW73"/>
<protein>
    <recommendedName>
        <fullName evidence="4">SH3 domain-containing protein</fullName>
    </recommendedName>
</protein>
<keyword evidence="1" id="KW-0732">Signal</keyword>
<accession>A0A4R4MW73</accession>